<dbReference type="PANTHER" id="PTHR10192">
    <property type="entry name" value="MOLYBDOPTERIN BIOSYNTHESIS PROTEIN"/>
    <property type="match status" value="1"/>
</dbReference>
<keyword evidence="4 6" id="KW-0501">Molybdenum cofactor biosynthesis</keyword>
<protein>
    <recommendedName>
        <fullName evidence="6">Molybdopterin molybdenumtransferase</fullName>
        <ecNumber evidence="6">2.10.1.1</ecNumber>
    </recommendedName>
</protein>
<proteinExistence type="inferred from homology"/>
<dbReference type="Gene3D" id="2.40.340.10">
    <property type="entry name" value="MoeA, C-terminal, domain IV"/>
    <property type="match status" value="1"/>
</dbReference>
<dbReference type="Gene3D" id="2.170.190.11">
    <property type="entry name" value="Molybdopterin biosynthesis moea protein, domain 3"/>
    <property type="match status" value="1"/>
</dbReference>
<dbReference type="GO" id="GO:0046872">
    <property type="term" value="F:metal ion binding"/>
    <property type="evidence" value="ECO:0007669"/>
    <property type="project" value="UniProtKB-UniRule"/>
</dbReference>
<dbReference type="Proteomes" id="UP000582090">
    <property type="component" value="Unassembled WGS sequence"/>
</dbReference>
<dbReference type="InterPro" id="IPR038987">
    <property type="entry name" value="MoeA-like"/>
</dbReference>
<organism evidence="8 9">
    <name type="scientific">Rhizobium metallidurans</name>
    <dbReference type="NCBI Taxonomy" id="1265931"/>
    <lineage>
        <taxon>Bacteria</taxon>
        <taxon>Pseudomonadati</taxon>
        <taxon>Pseudomonadota</taxon>
        <taxon>Alphaproteobacteria</taxon>
        <taxon>Hyphomicrobiales</taxon>
        <taxon>Rhizobiaceae</taxon>
        <taxon>Rhizobium/Agrobacterium group</taxon>
        <taxon>Rhizobium</taxon>
    </lineage>
</organism>
<evidence type="ECO:0000256" key="2">
    <source>
        <dbReference type="ARBA" id="ARBA00005046"/>
    </source>
</evidence>
<keyword evidence="6 8" id="KW-0808">Transferase</keyword>
<keyword evidence="6" id="KW-0460">Magnesium</keyword>
<dbReference type="SUPFAM" id="SSF63867">
    <property type="entry name" value="MoeA C-terminal domain-like"/>
    <property type="match status" value="1"/>
</dbReference>
<evidence type="ECO:0000256" key="1">
    <source>
        <dbReference type="ARBA" id="ARBA00002901"/>
    </source>
</evidence>
<dbReference type="UniPathway" id="UPA00344"/>
<dbReference type="InterPro" id="IPR005111">
    <property type="entry name" value="MoeA_C_domain_IV"/>
</dbReference>
<evidence type="ECO:0000259" key="7">
    <source>
        <dbReference type="SMART" id="SM00852"/>
    </source>
</evidence>
<dbReference type="EC" id="2.10.1.1" evidence="6"/>
<dbReference type="Pfam" id="PF00994">
    <property type="entry name" value="MoCF_biosynth"/>
    <property type="match status" value="1"/>
</dbReference>
<gene>
    <name evidence="8" type="ORF">GGQ67_003534</name>
</gene>
<evidence type="ECO:0000313" key="9">
    <source>
        <dbReference type="Proteomes" id="UP000582090"/>
    </source>
</evidence>
<dbReference type="InterPro" id="IPR036135">
    <property type="entry name" value="MoeA_linker/N_sf"/>
</dbReference>
<name>A0A7W6CY53_9HYPH</name>
<dbReference type="InterPro" id="IPR005110">
    <property type="entry name" value="MoeA_linker/N"/>
</dbReference>
<dbReference type="Pfam" id="PF03453">
    <property type="entry name" value="MoeA_N"/>
    <property type="match status" value="1"/>
</dbReference>
<keyword evidence="6" id="KW-0500">Molybdenum</keyword>
<comment type="cofactor">
    <cofactor evidence="6">
        <name>Mg(2+)</name>
        <dbReference type="ChEBI" id="CHEBI:18420"/>
    </cofactor>
</comment>
<sequence>MSFRKPNTLTEESSLIQSKAEALIPVDDAIRRVLDFVAPVTDLETLPLDSAHGRVLAEATCARVSLPVFDNSAIDGYALRLNDLTGRGPWSFRIAGHVAAGDCGDTDWPAANALRILTGARVPAGCDTVVAQEDISLEGGSITVASQPAEGQNIRRRGEDIKAGIRLFPAGRIIDPRAAAVLAATGEGQVGVRRRVRIAILSTGSELVEPDQHLAPGQIWNANRYHLSGALKLPWIELLDFGIVPDNVEALRIVMEKAAHGADLVVSTGGISVGDKDHVPAAMKAAGASLLTMKLAMKPGRPLAVGRLDGALLLGLPGNPVASFVSWKLIGARVAEKLAGISNNSVKTIRVRAGFEHRRRPGRAEFIPAILHGPDETGIRVAEIATTSTSHRVALLAIADGLLCIPTDLEQFRRADLLDFLPF</sequence>
<dbReference type="SMART" id="SM00852">
    <property type="entry name" value="MoCF_biosynth"/>
    <property type="match status" value="1"/>
</dbReference>
<dbReference type="NCBIfam" id="TIGR00177">
    <property type="entry name" value="molyb_syn"/>
    <property type="match status" value="1"/>
</dbReference>
<dbReference type="SUPFAM" id="SSF63882">
    <property type="entry name" value="MoeA N-terminal region -like"/>
    <property type="match status" value="1"/>
</dbReference>
<dbReference type="Gene3D" id="3.40.980.10">
    <property type="entry name" value="MoaB/Mog-like domain"/>
    <property type="match status" value="1"/>
</dbReference>
<dbReference type="InterPro" id="IPR001453">
    <property type="entry name" value="MoaB/Mog_dom"/>
</dbReference>
<evidence type="ECO:0000256" key="3">
    <source>
        <dbReference type="ARBA" id="ARBA00010763"/>
    </source>
</evidence>
<dbReference type="Pfam" id="PF03454">
    <property type="entry name" value="MoeA_C"/>
    <property type="match status" value="1"/>
</dbReference>
<dbReference type="Gene3D" id="3.90.105.10">
    <property type="entry name" value="Molybdopterin biosynthesis moea protein, domain 2"/>
    <property type="match status" value="1"/>
</dbReference>
<comment type="function">
    <text evidence="1 6">Catalyzes the insertion of molybdate into adenylated molybdopterin with the concomitant release of AMP.</text>
</comment>
<dbReference type="GO" id="GO:0006777">
    <property type="term" value="P:Mo-molybdopterin cofactor biosynthetic process"/>
    <property type="evidence" value="ECO:0007669"/>
    <property type="project" value="UniProtKB-UniRule"/>
</dbReference>
<dbReference type="AlphaFoldDB" id="A0A7W6CY53"/>
<dbReference type="InterPro" id="IPR036425">
    <property type="entry name" value="MoaB/Mog-like_dom_sf"/>
</dbReference>
<dbReference type="RefSeq" id="WP_183901379.1">
    <property type="nucleotide sequence ID" value="NZ_JACIDW010000012.1"/>
</dbReference>
<evidence type="ECO:0000256" key="4">
    <source>
        <dbReference type="ARBA" id="ARBA00023150"/>
    </source>
</evidence>
<evidence type="ECO:0000256" key="6">
    <source>
        <dbReference type="RuleBase" id="RU365090"/>
    </source>
</evidence>
<comment type="catalytic activity">
    <reaction evidence="5">
        <text>adenylyl-molybdopterin + molybdate = Mo-molybdopterin + AMP + H(+)</text>
        <dbReference type="Rhea" id="RHEA:35047"/>
        <dbReference type="ChEBI" id="CHEBI:15378"/>
        <dbReference type="ChEBI" id="CHEBI:36264"/>
        <dbReference type="ChEBI" id="CHEBI:62727"/>
        <dbReference type="ChEBI" id="CHEBI:71302"/>
        <dbReference type="ChEBI" id="CHEBI:456215"/>
        <dbReference type="EC" id="2.10.1.1"/>
    </reaction>
</comment>
<dbReference type="NCBIfam" id="NF045515">
    <property type="entry name" value="Glp_gephyrin"/>
    <property type="match status" value="1"/>
</dbReference>
<comment type="caution">
    <text evidence="8">The sequence shown here is derived from an EMBL/GenBank/DDBJ whole genome shotgun (WGS) entry which is preliminary data.</text>
</comment>
<dbReference type="CDD" id="cd00887">
    <property type="entry name" value="MoeA"/>
    <property type="match status" value="1"/>
</dbReference>
<evidence type="ECO:0000256" key="5">
    <source>
        <dbReference type="ARBA" id="ARBA00047317"/>
    </source>
</evidence>
<dbReference type="PANTHER" id="PTHR10192:SF5">
    <property type="entry name" value="GEPHYRIN"/>
    <property type="match status" value="1"/>
</dbReference>
<reference evidence="8 9" key="1">
    <citation type="submission" date="2020-08" db="EMBL/GenBank/DDBJ databases">
        <title>Genomic Encyclopedia of Type Strains, Phase IV (KMG-IV): sequencing the most valuable type-strain genomes for metagenomic binning, comparative biology and taxonomic classification.</title>
        <authorList>
            <person name="Goeker M."/>
        </authorList>
    </citation>
    <scope>NUCLEOTIDE SEQUENCE [LARGE SCALE GENOMIC DNA]</scope>
    <source>
        <strain evidence="8 9">DSM 26575</strain>
    </source>
</reference>
<dbReference type="InterPro" id="IPR036688">
    <property type="entry name" value="MoeA_C_domain_IV_sf"/>
</dbReference>
<keyword evidence="6" id="KW-0479">Metal-binding</keyword>
<evidence type="ECO:0000313" key="8">
    <source>
        <dbReference type="EMBL" id="MBB3965855.1"/>
    </source>
</evidence>
<dbReference type="GO" id="GO:0005829">
    <property type="term" value="C:cytosol"/>
    <property type="evidence" value="ECO:0007669"/>
    <property type="project" value="TreeGrafter"/>
</dbReference>
<dbReference type="EMBL" id="JACIDW010000012">
    <property type="protein sequence ID" value="MBB3965855.1"/>
    <property type="molecule type" value="Genomic_DNA"/>
</dbReference>
<comment type="similarity">
    <text evidence="3 6">Belongs to the MoeA family.</text>
</comment>
<accession>A0A7W6CY53</accession>
<feature type="domain" description="MoaB/Mog" evidence="7">
    <location>
        <begin position="199"/>
        <end position="337"/>
    </location>
</feature>
<keyword evidence="9" id="KW-1185">Reference proteome</keyword>
<dbReference type="GO" id="GO:0061599">
    <property type="term" value="F:molybdopterin molybdotransferase activity"/>
    <property type="evidence" value="ECO:0007669"/>
    <property type="project" value="UniProtKB-UniRule"/>
</dbReference>
<comment type="pathway">
    <text evidence="2 6">Cofactor biosynthesis; molybdopterin biosynthesis.</text>
</comment>
<dbReference type="SUPFAM" id="SSF53218">
    <property type="entry name" value="Molybdenum cofactor biosynthesis proteins"/>
    <property type="match status" value="1"/>
</dbReference>